<dbReference type="EMBL" id="OC918028">
    <property type="protein sequence ID" value="CAD7648536.1"/>
    <property type="molecule type" value="Genomic_DNA"/>
</dbReference>
<proteinExistence type="predicted"/>
<dbReference type="Pfam" id="PF00400">
    <property type="entry name" value="WD40"/>
    <property type="match status" value="3"/>
</dbReference>
<evidence type="ECO:0000256" key="5">
    <source>
        <dbReference type="PROSITE-ProRule" id="PRU00221"/>
    </source>
</evidence>
<evidence type="ECO:0000256" key="6">
    <source>
        <dbReference type="SAM" id="MobiDB-lite"/>
    </source>
</evidence>
<evidence type="ECO:0000256" key="4">
    <source>
        <dbReference type="ARBA" id="ARBA00045213"/>
    </source>
</evidence>
<dbReference type="PANTHER" id="PTHR44675:SF1">
    <property type="entry name" value="P21-ACTIVATED PROTEIN KINASE-INTERACTING PROTEIN 1"/>
    <property type="match status" value="1"/>
</dbReference>
<keyword evidence="3" id="KW-0677">Repeat</keyword>
<dbReference type="InterPro" id="IPR036322">
    <property type="entry name" value="WD40_repeat_dom_sf"/>
</dbReference>
<keyword evidence="8" id="KW-1185">Reference proteome</keyword>
<dbReference type="OrthoDB" id="308449at2759"/>
<dbReference type="Proteomes" id="UP000728032">
    <property type="component" value="Unassembled WGS sequence"/>
</dbReference>
<dbReference type="InterPro" id="IPR001680">
    <property type="entry name" value="WD40_rpt"/>
</dbReference>
<dbReference type="PROSITE" id="PS50294">
    <property type="entry name" value="WD_REPEATS_REGION"/>
    <property type="match status" value="2"/>
</dbReference>
<protein>
    <recommendedName>
        <fullName evidence="9">P21-activated protein kinase-interacting protein 1-like</fullName>
    </recommendedName>
</protein>
<dbReference type="InterPro" id="IPR015943">
    <property type="entry name" value="WD40/YVTN_repeat-like_dom_sf"/>
</dbReference>
<keyword evidence="2 5" id="KW-0853">WD repeat</keyword>
<dbReference type="PROSITE" id="PS00678">
    <property type="entry name" value="WD_REPEATS_1"/>
    <property type="match status" value="2"/>
</dbReference>
<name>A0A7R9LV46_9ACAR</name>
<organism evidence="7">
    <name type="scientific">Oppiella nova</name>
    <dbReference type="NCBI Taxonomy" id="334625"/>
    <lineage>
        <taxon>Eukaryota</taxon>
        <taxon>Metazoa</taxon>
        <taxon>Ecdysozoa</taxon>
        <taxon>Arthropoda</taxon>
        <taxon>Chelicerata</taxon>
        <taxon>Arachnida</taxon>
        <taxon>Acari</taxon>
        <taxon>Acariformes</taxon>
        <taxon>Sarcoptiformes</taxon>
        <taxon>Oribatida</taxon>
        <taxon>Brachypylina</taxon>
        <taxon>Oppioidea</taxon>
        <taxon>Oppiidae</taxon>
        <taxon>Oppiella</taxon>
    </lineage>
</organism>
<gene>
    <name evidence="7" type="ORF">ONB1V03_LOCUS6804</name>
</gene>
<evidence type="ECO:0000256" key="2">
    <source>
        <dbReference type="ARBA" id="ARBA00022574"/>
    </source>
</evidence>
<dbReference type="EMBL" id="CAJPVJ010003203">
    <property type="protein sequence ID" value="CAG2167295.1"/>
    <property type="molecule type" value="Genomic_DNA"/>
</dbReference>
<dbReference type="SUPFAM" id="SSF50978">
    <property type="entry name" value="WD40 repeat-like"/>
    <property type="match status" value="1"/>
</dbReference>
<reference evidence="7" key="1">
    <citation type="submission" date="2020-11" db="EMBL/GenBank/DDBJ databases">
        <authorList>
            <person name="Tran Van P."/>
        </authorList>
    </citation>
    <scope>NUCLEOTIDE SEQUENCE</scope>
</reference>
<dbReference type="InterPro" id="IPR019775">
    <property type="entry name" value="WD40_repeat_CS"/>
</dbReference>
<dbReference type="InterPro" id="IPR020472">
    <property type="entry name" value="WD40_PAC1"/>
</dbReference>
<sequence>MEVIVGTYEEYLIGYQLKRQDDTYVLEQTFADRAHSGSVRCLSTTSKVMVSGSTDEVIHIYNMNRRSDSGTLQHHSGTITHLEFFKTTHLFSGSEDGTVCVWDTRSWVCDKTLRGHKDAITGLSVHPSGKLMLSVSRDKSLRTWNLIKGRCAYVTNIKAVAHLVQWAPDSTFFAVVIDKRIDIYDITIGGVVHTIDFGKRVNCILFLNNDVIAIGGESNDIELYDISNKCTINTFTAHSNRLKALQKTTSHPDIKDNKLWLTSVSSDSYIKVWELDLLELKSEPKLIASVDTTCRPTCLSVRTFTDSDTAAADENNSQTTDASVNVVSDEKPKTNVSKKRKNKSKEKIANKKV</sequence>
<accession>A0A7R9LV46</accession>
<dbReference type="AlphaFoldDB" id="A0A7R9LV46"/>
<dbReference type="PANTHER" id="PTHR44675">
    <property type="entry name" value="PAK1 INTERACTING PROTEIN 1"/>
    <property type="match status" value="1"/>
</dbReference>
<evidence type="ECO:0000313" key="8">
    <source>
        <dbReference type="Proteomes" id="UP000728032"/>
    </source>
</evidence>
<evidence type="ECO:0000256" key="1">
    <source>
        <dbReference type="ARBA" id="ARBA00022517"/>
    </source>
</evidence>
<dbReference type="Gene3D" id="2.130.10.10">
    <property type="entry name" value="YVTN repeat-like/Quinoprotein amine dehydrogenase"/>
    <property type="match status" value="2"/>
</dbReference>
<dbReference type="PROSITE" id="PS50082">
    <property type="entry name" value="WD_REPEATS_2"/>
    <property type="match status" value="2"/>
</dbReference>
<evidence type="ECO:0008006" key="9">
    <source>
        <dbReference type="Google" id="ProtNLM"/>
    </source>
</evidence>
<evidence type="ECO:0000256" key="3">
    <source>
        <dbReference type="ARBA" id="ARBA00022737"/>
    </source>
</evidence>
<feature type="repeat" description="WD" evidence="5">
    <location>
        <begin position="72"/>
        <end position="106"/>
    </location>
</feature>
<dbReference type="PRINTS" id="PR00320">
    <property type="entry name" value="GPROTEINBRPT"/>
</dbReference>
<dbReference type="GO" id="GO:0042254">
    <property type="term" value="P:ribosome biogenesis"/>
    <property type="evidence" value="ECO:0007669"/>
    <property type="project" value="UniProtKB-KW"/>
</dbReference>
<comment type="function">
    <text evidence="4">Negatively regulates the PAK1 kinase. PAK1 is a member of the PAK kinase family, which has been shown to play a positive role in the regulation of signaling pathways involving MAPK8 and RELA. PAK1 exists as an inactive homodimer, which is activated by binding of small GTPases such as CDC42 to an N-terminal regulatory domain. PAK1IP1 also binds to the N-terminus of PAK1, and inhibits the specific activation of PAK1 by CDC42. May be involved in ribosomal large subunit assembly.</text>
</comment>
<evidence type="ECO:0000313" key="7">
    <source>
        <dbReference type="EMBL" id="CAD7648536.1"/>
    </source>
</evidence>
<feature type="repeat" description="WD" evidence="5">
    <location>
        <begin position="113"/>
        <end position="154"/>
    </location>
</feature>
<dbReference type="SMART" id="SM00320">
    <property type="entry name" value="WD40"/>
    <property type="match status" value="5"/>
</dbReference>
<dbReference type="InterPro" id="IPR051959">
    <property type="entry name" value="PAK1-Kinase_Regulator"/>
</dbReference>
<keyword evidence="1" id="KW-0690">Ribosome biogenesis</keyword>
<feature type="compositionally biased region" description="Polar residues" evidence="6">
    <location>
        <begin position="310"/>
        <end position="326"/>
    </location>
</feature>
<feature type="region of interest" description="Disordered" evidence="6">
    <location>
        <begin position="310"/>
        <end position="353"/>
    </location>
</feature>